<gene>
    <name evidence="2" type="ORF">MCOR_290</name>
</gene>
<reference evidence="2 3" key="1">
    <citation type="submission" date="2020-06" db="EMBL/GenBank/DDBJ databases">
        <authorList>
            <person name="Li R."/>
            <person name="Bekaert M."/>
        </authorList>
    </citation>
    <scope>NUCLEOTIDE SEQUENCE [LARGE SCALE GENOMIC DNA]</scope>
    <source>
        <strain evidence="3">wild</strain>
    </source>
</reference>
<protein>
    <submittedName>
        <fullName evidence="2">Uncharacterized protein</fullName>
    </submittedName>
</protein>
<dbReference type="Proteomes" id="UP000507470">
    <property type="component" value="Unassembled WGS sequence"/>
</dbReference>
<evidence type="ECO:0000256" key="1">
    <source>
        <dbReference type="SAM" id="MobiDB-lite"/>
    </source>
</evidence>
<evidence type="ECO:0000313" key="3">
    <source>
        <dbReference type="Proteomes" id="UP000507470"/>
    </source>
</evidence>
<dbReference type="OrthoDB" id="10447163at2759"/>
<accession>A0A6J7ZUF3</accession>
<keyword evidence="3" id="KW-1185">Reference proteome</keyword>
<proteinExistence type="predicted"/>
<feature type="region of interest" description="Disordered" evidence="1">
    <location>
        <begin position="53"/>
        <end position="73"/>
    </location>
</feature>
<sequence>MIGSIPLAGQNPSHFATVPEEEVIEMNMEDHDYEEIDETNMFNDSMNIDNTIHESETDSRSGSTISPTEDDEGYLHPYHSLVHLKMMANFVLEEHHSATDLRSNKMLQNPYDHLQIPIKIPTTSGFECMEIMDGSPTNFNKSDQEHAIENTVDPSCSLEDKNKRFYAEPEEENLPAQEDQSDGLF</sequence>
<dbReference type="EMBL" id="CACVKT020000081">
    <property type="protein sequence ID" value="CAC5355719.1"/>
    <property type="molecule type" value="Genomic_DNA"/>
</dbReference>
<name>A0A6J7ZUF3_MYTCO</name>
<organism evidence="2 3">
    <name type="scientific">Mytilus coruscus</name>
    <name type="common">Sea mussel</name>
    <dbReference type="NCBI Taxonomy" id="42192"/>
    <lineage>
        <taxon>Eukaryota</taxon>
        <taxon>Metazoa</taxon>
        <taxon>Spiralia</taxon>
        <taxon>Lophotrochozoa</taxon>
        <taxon>Mollusca</taxon>
        <taxon>Bivalvia</taxon>
        <taxon>Autobranchia</taxon>
        <taxon>Pteriomorphia</taxon>
        <taxon>Mytilida</taxon>
        <taxon>Mytiloidea</taxon>
        <taxon>Mytilidae</taxon>
        <taxon>Mytilinae</taxon>
        <taxon>Mytilus</taxon>
    </lineage>
</organism>
<evidence type="ECO:0000313" key="2">
    <source>
        <dbReference type="EMBL" id="CAC5355719.1"/>
    </source>
</evidence>
<dbReference type="AlphaFoldDB" id="A0A6J7ZUF3"/>